<evidence type="ECO:0000259" key="2">
    <source>
        <dbReference type="Pfam" id="PF00561"/>
    </source>
</evidence>
<dbReference type="InterPro" id="IPR029058">
    <property type="entry name" value="AB_hydrolase_fold"/>
</dbReference>
<dbReference type="Proteomes" id="UP000076512">
    <property type="component" value="Unassembled WGS sequence"/>
</dbReference>
<dbReference type="GO" id="GO:0016020">
    <property type="term" value="C:membrane"/>
    <property type="evidence" value="ECO:0007669"/>
    <property type="project" value="TreeGrafter"/>
</dbReference>
<protein>
    <submittedName>
        <fullName evidence="3">Alpha/beta hydrolase</fullName>
    </submittedName>
</protein>
<sequence>MPVSPTPVRPTLARTVLGSGPAVLLAHGAGGGVRPNYGPVLDALAEGHTVIGADYPGAGESAPALAPLELDALADELVAAAAAEGHERFAVIGYSLGTSVAVRIATRYPERVRALILTAPFARPDNRMLLLLQLWRELYRSGRHDLLARFMQTVAWSAERLETFAPQELSAMLQEAERTFPTGTADQADLGGRVDTRAELARIQVPALVVVTTADLLVPPSVQYEVATGIPTARTAELPTGHLPFAERPDEWATLMTKFLAEVE</sequence>
<dbReference type="PANTHER" id="PTHR43798:SF31">
    <property type="entry name" value="AB HYDROLASE SUPERFAMILY PROTEIN YCLE"/>
    <property type="match status" value="1"/>
</dbReference>
<comment type="caution">
    <text evidence="3">The sequence shown here is derived from an EMBL/GenBank/DDBJ whole genome shotgun (WGS) entry which is preliminary data.</text>
</comment>
<proteinExistence type="predicted"/>
<evidence type="ECO:0000256" key="1">
    <source>
        <dbReference type="ARBA" id="ARBA00022801"/>
    </source>
</evidence>
<dbReference type="AlphaFoldDB" id="A0A164JUC8"/>
<dbReference type="Pfam" id="PF00561">
    <property type="entry name" value="Abhydrolase_1"/>
    <property type="match status" value="1"/>
</dbReference>
<reference evidence="3 4" key="1">
    <citation type="submission" date="2016-04" db="EMBL/GenBank/DDBJ databases">
        <authorList>
            <person name="Evans L.H."/>
            <person name="Alamgir A."/>
            <person name="Owens N."/>
            <person name="Weber N.D."/>
            <person name="Virtaneva K."/>
            <person name="Barbian K."/>
            <person name="Babar A."/>
            <person name="Rosenke K."/>
        </authorList>
    </citation>
    <scope>NUCLEOTIDE SEQUENCE [LARGE SCALE GENOMIC DNA]</scope>
    <source>
        <strain evidence="3 4">IFM 0406</strain>
    </source>
</reference>
<evidence type="ECO:0000313" key="3">
    <source>
        <dbReference type="EMBL" id="KZM70730.1"/>
    </source>
</evidence>
<dbReference type="EMBL" id="LWGR01000013">
    <property type="protein sequence ID" value="KZM70730.1"/>
    <property type="molecule type" value="Genomic_DNA"/>
</dbReference>
<keyword evidence="4" id="KW-1185">Reference proteome</keyword>
<accession>A0A164JUC8</accession>
<dbReference type="InterPro" id="IPR050266">
    <property type="entry name" value="AB_hydrolase_sf"/>
</dbReference>
<feature type="domain" description="AB hydrolase-1" evidence="2">
    <location>
        <begin position="21"/>
        <end position="249"/>
    </location>
</feature>
<dbReference type="STRING" id="455432.AWN90_39920"/>
<dbReference type="Gene3D" id="3.40.50.1820">
    <property type="entry name" value="alpha/beta hydrolase"/>
    <property type="match status" value="1"/>
</dbReference>
<keyword evidence="1 3" id="KW-0378">Hydrolase</keyword>
<dbReference type="PRINTS" id="PR00111">
    <property type="entry name" value="ABHYDROLASE"/>
</dbReference>
<dbReference type="PANTHER" id="PTHR43798">
    <property type="entry name" value="MONOACYLGLYCEROL LIPASE"/>
    <property type="match status" value="1"/>
</dbReference>
<dbReference type="SUPFAM" id="SSF53474">
    <property type="entry name" value="alpha/beta-Hydrolases"/>
    <property type="match status" value="1"/>
</dbReference>
<dbReference type="InterPro" id="IPR000073">
    <property type="entry name" value="AB_hydrolase_1"/>
</dbReference>
<organism evidence="3 4">
    <name type="scientific">Nocardia terpenica</name>
    <dbReference type="NCBI Taxonomy" id="455432"/>
    <lineage>
        <taxon>Bacteria</taxon>
        <taxon>Bacillati</taxon>
        <taxon>Actinomycetota</taxon>
        <taxon>Actinomycetes</taxon>
        <taxon>Mycobacteriales</taxon>
        <taxon>Nocardiaceae</taxon>
        <taxon>Nocardia</taxon>
    </lineage>
</organism>
<name>A0A164JUC8_9NOCA</name>
<gene>
    <name evidence="3" type="ORF">AWN90_39920</name>
</gene>
<evidence type="ECO:0000313" key="4">
    <source>
        <dbReference type="Proteomes" id="UP000076512"/>
    </source>
</evidence>
<dbReference type="GO" id="GO:0016787">
    <property type="term" value="F:hydrolase activity"/>
    <property type="evidence" value="ECO:0007669"/>
    <property type="project" value="UniProtKB-KW"/>
</dbReference>